<dbReference type="Proteomes" id="UP001622557">
    <property type="component" value="Chromosome"/>
</dbReference>
<dbReference type="PANTHER" id="PTHR43124">
    <property type="entry name" value="PURINE EFFLUX PUMP PBUE"/>
    <property type="match status" value="1"/>
</dbReference>
<evidence type="ECO:0000313" key="8">
    <source>
        <dbReference type="EMBL" id="WTQ84636.1"/>
    </source>
</evidence>
<evidence type="ECO:0000259" key="7">
    <source>
        <dbReference type="PROSITE" id="PS50850"/>
    </source>
</evidence>
<dbReference type="Pfam" id="PF07690">
    <property type="entry name" value="MFS_1"/>
    <property type="match status" value="1"/>
</dbReference>
<keyword evidence="9" id="KW-1185">Reference proteome</keyword>
<keyword evidence="3 6" id="KW-0812">Transmembrane</keyword>
<keyword evidence="2" id="KW-1003">Cell membrane</keyword>
<dbReference type="RefSeq" id="WP_405452363.1">
    <property type="nucleotide sequence ID" value="NZ_CP108164.1"/>
</dbReference>
<dbReference type="PANTHER" id="PTHR43124:SF10">
    <property type="entry name" value="PURINE EFFLUX PUMP PBUE"/>
    <property type="match status" value="1"/>
</dbReference>
<gene>
    <name evidence="8" type="ORF">OG350_31945</name>
</gene>
<dbReference type="SUPFAM" id="SSF103473">
    <property type="entry name" value="MFS general substrate transporter"/>
    <property type="match status" value="1"/>
</dbReference>
<feature type="transmembrane region" description="Helical" evidence="6">
    <location>
        <begin position="353"/>
        <end position="372"/>
    </location>
</feature>
<dbReference type="InterPro" id="IPR020846">
    <property type="entry name" value="MFS_dom"/>
</dbReference>
<protein>
    <submittedName>
        <fullName evidence="8">MFS transporter</fullName>
    </submittedName>
</protein>
<dbReference type="EMBL" id="CP108164">
    <property type="protein sequence ID" value="WTQ84636.1"/>
    <property type="molecule type" value="Genomic_DNA"/>
</dbReference>
<reference evidence="8 9" key="1">
    <citation type="submission" date="2022-10" db="EMBL/GenBank/DDBJ databases">
        <title>The complete genomes of actinobacterial strains from the NBC collection.</title>
        <authorList>
            <person name="Joergensen T.S."/>
            <person name="Alvarez Arevalo M."/>
            <person name="Sterndorff E.B."/>
            <person name="Faurdal D."/>
            <person name="Vuksanovic O."/>
            <person name="Mourched A.-S."/>
            <person name="Charusanti P."/>
            <person name="Shaw S."/>
            <person name="Blin K."/>
            <person name="Weber T."/>
        </authorList>
    </citation>
    <scope>NUCLEOTIDE SEQUENCE [LARGE SCALE GENOMIC DNA]</scope>
    <source>
        <strain evidence="8 9">NBC_00156</strain>
    </source>
</reference>
<dbReference type="InterPro" id="IPR036259">
    <property type="entry name" value="MFS_trans_sf"/>
</dbReference>
<evidence type="ECO:0000256" key="3">
    <source>
        <dbReference type="ARBA" id="ARBA00022692"/>
    </source>
</evidence>
<dbReference type="InterPro" id="IPR050189">
    <property type="entry name" value="MFS_Efflux_Transporters"/>
</dbReference>
<dbReference type="GeneID" id="97285149"/>
<evidence type="ECO:0000256" key="4">
    <source>
        <dbReference type="ARBA" id="ARBA00022989"/>
    </source>
</evidence>
<proteinExistence type="predicted"/>
<accession>A0ABZ1KZ24</accession>
<feature type="transmembrane region" description="Helical" evidence="6">
    <location>
        <begin position="233"/>
        <end position="253"/>
    </location>
</feature>
<feature type="transmembrane region" description="Helical" evidence="6">
    <location>
        <begin position="287"/>
        <end position="305"/>
    </location>
</feature>
<feature type="transmembrane region" description="Helical" evidence="6">
    <location>
        <begin position="68"/>
        <end position="91"/>
    </location>
</feature>
<feature type="domain" description="Major facilitator superfamily (MFS) profile" evidence="7">
    <location>
        <begin position="2"/>
        <end position="377"/>
    </location>
</feature>
<dbReference type="CDD" id="cd17324">
    <property type="entry name" value="MFS_NepI_like"/>
    <property type="match status" value="1"/>
</dbReference>
<evidence type="ECO:0000256" key="2">
    <source>
        <dbReference type="ARBA" id="ARBA00022475"/>
    </source>
</evidence>
<feature type="transmembrane region" description="Helical" evidence="6">
    <location>
        <begin position="158"/>
        <end position="179"/>
    </location>
</feature>
<evidence type="ECO:0000313" key="9">
    <source>
        <dbReference type="Proteomes" id="UP001622557"/>
    </source>
</evidence>
<evidence type="ECO:0000256" key="6">
    <source>
        <dbReference type="SAM" id="Phobius"/>
    </source>
</evidence>
<dbReference type="PROSITE" id="PS50850">
    <property type="entry name" value="MFS"/>
    <property type="match status" value="1"/>
</dbReference>
<feature type="transmembrane region" description="Helical" evidence="6">
    <location>
        <begin position="199"/>
        <end position="221"/>
    </location>
</feature>
<evidence type="ECO:0000256" key="5">
    <source>
        <dbReference type="ARBA" id="ARBA00023136"/>
    </source>
</evidence>
<evidence type="ECO:0000256" key="1">
    <source>
        <dbReference type="ARBA" id="ARBA00004651"/>
    </source>
</evidence>
<name>A0ABZ1KZ24_STRAH</name>
<feature type="transmembrane region" description="Helical" evidence="6">
    <location>
        <begin position="41"/>
        <end position="61"/>
    </location>
</feature>
<keyword evidence="4 6" id="KW-1133">Transmembrane helix</keyword>
<feature type="transmembrane region" description="Helical" evidence="6">
    <location>
        <begin position="97"/>
        <end position="119"/>
    </location>
</feature>
<feature type="transmembrane region" description="Helical" evidence="6">
    <location>
        <begin position="126"/>
        <end position="152"/>
    </location>
</feature>
<organism evidence="8 9">
    <name type="scientific">Streptomyces achromogenes</name>
    <dbReference type="NCBI Taxonomy" id="67255"/>
    <lineage>
        <taxon>Bacteria</taxon>
        <taxon>Bacillati</taxon>
        <taxon>Actinomycetota</taxon>
        <taxon>Actinomycetes</taxon>
        <taxon>Kitasatosporales</taxon>
        <taxon>Streptomycetaceae</taxon>
        <taxon>Streptomyces</taxon>
    </lineage>
</organism>
<sequence>MPTAVLALGAFVVGTDGFIIVGLLPEIRTTLHVSTGAAGQLVSLFSLAYAILGPVLAAFTGTWSRRRVLVTGVVLLAVGNAVTASAHQYGLVLVSRVLAGAGAALFMASAVATAAYLAGEERRGRAIAMVTAGATLALVLGAPLGTLIGGAWGWQAAIWFVAAIAAAVATVVAVLLPPVRLDQGATLRQRIAPLTNRRVLRILVVTLLAFTGIFLPFTYMSAVFAPAVDGEQARLALLLLVFGVAATGGNLAAGTLADRYDPRRVVVGATAGVTAVFLIMLPIRETFVLVAIATALSGVVSYSVIGPQQHRIITYAPPGGASVVTSLNTSAAYLGNFLSSALGAVILTRSAALVLPVAAGFAACAALLTWLLREGAEAADETGELPATAK</sequence>
<dbReference type="InterPro" id="IPR011701">
    <property type="entry name" value="MFS"/>
</dbReference>
<dbReference type="Gene3D" id="1.20.1250.20">
    <property type="entry name" value="MFS general substrate transporter like domains"/>
    <property type="match status" value="1"/>
</dbReference>
<comment type="subcellular location">
    <subcellularLocation>
        <location evidence="1">Cell membrane</location>
        <topology evidence="1">Multi-pass membrane protein</topology>
    </subcellularLocation>
</comment>
<feature type="transmembrane region" description="Helical" evidence="6">
    <location>
        <begin position="265"/>
        <end position="281"/>
    </location>
</feature>
<keyword evidence="5 6" id="KW-0472">Membrane</keyword>